<evidence type="ECO:0000256" key="4">
    <source>
        <dbReference type="ARBA" id="ARBA00023136"/>
    </source>
</evidence>
<dbReference type="InterPro" id="IPR002372">
    <property type="entry name" value="PQQ_rpt_dom"/>
</dbReference>
<reference evidence="6 7" key="1">
    <citation type="journal article" date="2019" name="Int. J. Syst. Evol. Microbiol.">
        <title>The Global Catalogue of Microorganisms (GCM) 10K type strain sequencing project: providing services to taxonomists for standard genome sequencing and annotation.</title>
        <authorList>
            <consortium name="The Broad Institute Genomics Platform"/>
            <consortium name="The Broad Institute Genome Sequencing Center for Infectious Disease"/>
            <person name="Wu L."/>
            <person name="Ma J."/>
        </authorList>
    </citation>
    <scope>NUCLEOTIDE SEQUENCE [LARGE SCALE GENOMIC DNA]</scope>
    <source>
        <strain evidence="6 7">XZGYJ-43</strain>
    </source>
</reference>
<keyword evidence="3" id="KW-1133">Transmembrane helix</keyword>
<dbReference type="Pfam" id="PF13360">
    <property type="entry name" value="PQQ_2"/>
    <property type="match status" value="2"/>
</dbReference>
<dbReference type="EMBL" id="JBHTAR010000011">
    <property type="protein sequence ID" value="MFC7200867.1"/>
    <property type="molecule type" value="Genomic_DNA"/>
</dbReference>
<name>A0ABD5Z6S3_9EURY</name>
<evidence type="ECO:0000313" key="6">
    <source>
        <dbReference type="EMBL" id="MFC7200867.1"/>
    </source>
</evidence>
<comment type="caution">
    <text evidence="6">The sequence shown here is derived from an EMBL/GenBank/DDBJ whole genome shotgun (WGS) entry which is preliminary data.</text>
</comment>
<keyword evidence="4" id="KW-0472">Membrane</keyword>
<dbReference type="RefSeq" id="WP_279527631.1">
    <property type="nucleotide sequence ID" value="NZ_CP122312.1"/>
</dbReference>
<dbReference type="SUPFAM" id="SSF69318">
    <property type="entry name" value="Integrin alpha N-terminal domain"/>
    <property type="match status" value="1"/>
</dbReference>
<accession>A0ABD5Z6S3</accession>
<keyword evidence="7" id="KW-1185">Reference proteome</keyword>
<dbReference type="Gene3D" id="2.130.10.10">
    <property type="entry name" value="YVTN repeat-like/Quinoprotein amine dehydrogenase"/>
    <property type="match status" value="1"/>
</dbReference>
<dbReference type="GO" id="GO:0016020">
    <property type="term" value="C:membrane"/>
    <property type="evidence" value="ECO:0007669"/>
    <property type="project" value="UniProtKB-SubCell"/>
</dbReference>
<evidence type="ECO:0000256" key="1">
    <source>
        <dbReference type="ARBA" id="ARBA00004167"/>
    </source>
</evidence>
<feature type="domain" description="Pyrrolo-quinoline quinone repeat" evidence="5">
    <location>
        <begin position="87"/>
        <end position="277"/>
    </location>
</feature>
<dbReference type="InterPro" id="IPR015943">
    <property type="entry name" value="WD40/YVTN_repeat-like_dom_sf"/>
</dbReference>
<dbReference type="InterPro" id="IPR028994">
    <property type="entry name" value="Integrin_alpha_N"/>
</dbReference>
<evidence type="ECO:0000313" key="7">
    <source>
        <dbReference type="Proteomes" id="UP001596447"/>
    </source>
</evidence>
<organism evidence="6 7">
    <name type="scientific">Halospeciosus flavus</name>
    <dbReference type="NCBI Taxonomy" id="3032283"/>
    <lineage>
        <taxon>Archaea</taxon>
        <taxon>Methanobacteriati</taxon>
        <taxon>Methanobacteriota</taxon>
        <taxon>Stenosarchaea group</taxon>
        <taxon>Halobacteria</taxon>
        <taxon>Halobacteriales</taxon>
        <taxon>Halobacteriaceae</taxon>
        <taxon>Halospeciosus</taxon>
    </lineage>
</organism>
<keyword evidence="2" id="KW-0812">Transmembrane</keyword>
<dbReference type="PANTHER" id="PTHR21419:SF23">
    <property type="entry name" value="PROTEIN DEFECTIVE IN EXINE FORMATION 1"/>
    <property type="match status" value="1"/>
</dbReference>
<feature type="domain" description="Pyrrolo-quinoline quinone repeat" evidence="5">
    <location>
        <begin position="296"/>
        <end position="371"/>
    </location>
</feature>
<protein>
    <submittedName>
        <fullName evidence="6">PQQ-binding-like beta-propeller repeat protein</fullName>
    </submittedName>
</protein>
<dbReference type="Proteomes" id="UP001596447">
    <property type="component" value="Unassembled WGS sequence"/>
</dbReference>
<dbReference type="AlphaFoldDB" id="A0ABD5Z6S3"/>
<evidence type="ECO:0000256" key="3">
    <source>
        <dbReference type="ARBA" id="ARBA00022989"/>
    </source>
</evidence>
<dbReference type="InterPro" id="IPR045232">
    <property type="entry name" value="FAM234"/>
</dbReference>
<evidence type="ECO:0000256" key="2">
    <source>
        <dbReference type="ARBA" id="ARBA00022692"/>
    </source>
</evidence>
<dbReference type="PANTHER" id="PTHR21419">
    <property type="match status" value="1"/>
</dbReference>
<sequence>MERRTTLAVALVFFVLAAGVVLGVVSVSGGGGTLTEQWVSDTARDTLGNHHAPTAGRTGNRTLVVAPVNAPRTVGNCALVTFTTNTTEVWRATMPEEACNIHAFGDPTVADLDRDGDREVAVATTEELVHVYDLQTGDAVFSRELPGWGYAAPVVTDFTPAPGRELLVADLSGGVVAFADDGTRLWSRNLSGTVAPIFVEDFDASGDAELAVGEGKNVTFLESDGSTAYQTAVGGSVTWTTEGQADDDPALEVVAATTNGRVVAVDGRSGDVQWVERYNTMAAVYAFGDGDRDGQAEVYAVAQDGKLRALDASDGTEKWTTTLTTEDVQMMPPPALGDLDGDGVPELVAVTQDGVVSVVDPKSGAVVDSYERDVPIWMRPTLADLDGDGSKEILVVYGDARVVALSYSEK</sequence>
<comment type="subcellular location">
    <subcellularLocation>
        <location evidence="1">Membrane</location>
        <topology evidence="1">Single-pass membrane protein</topology>
    </subcellularLocation>
</comment>
<dbReference type="Gene3D" id="2.40.10.480">
    <property type="match status" value="1"/>
</dbReference>
<proteinExistence type="predicted"/>
<gene>
    <name evidence="6" type="ORF">ACFQJ9_15870</name>
</gene>
<evidence type="ECO:0000259" key="5">
    <source>
        <dbReference type="Pfam" id="PF13360"/>
    </source>
</evidence>